<dbReference type="HOGENOM" id="CLU_1686900_0_0_1"/>
<dbReference type="OrthoDB" id="1747274at2759"/>
<accession>A0A0C9YI58</accession>
<evidence type="ECO:0008006" key="4">
    <source>
        <dbReference type="Google" id="ProtNLM"/>
    </source>
</evidence>
<dbReference type="Proteomes" id="UP000054477">
    <property type="component" value="Unassembled WGS sequence"/>
</dbReference>
<dbReference type="EMBL" id="KN838537">
    <property type="protein sequence ID" value="KIK09972.1"/>
    <property type="molecule type" value="Genomic_DNA"/>
</dbReference>
<gene>
    <name evidence="2" type="ORF">K443DRAFT_306573</name>
</gene>
<proteinExistence type="predicted"/>
<evidence type="ECO:0000313" key="2">
    <source>
        <dbReference type="EMBL" id="KIK09972.1"/>
    </source>
</evidence>
<feature type="region of interest" description="Disordered" evidence="1">
    <location>
        <begin position="118"/>
        <end position="156"/>
    </location>
</feature>
<sequence>MPVFYGDDETPDEDEDEDELENLEMLTTTTHRTRTLASNADINTAVSSNATVEVKPYITGEAASSRAELEDSSEVDESKETHECPVCEKTLETDNKGLNSHIDFCLSRGAIWKAQAEARSPALKHKPTSWQWGNLKKGQGEKLDSTRNTGKRKAME</sequence>
<dbReference type="AlphaFoldDB" id="A0A0C9YI58"/>
<feature type="region of interest" description="Disordered" evidence="1">
    <location>
        <begin position="60"/>
        <end position="83"/>
    </location>
</feature>
<dbReference type="Gene3D" id="3.30.160.60">
    <property type="entry name" value="Classic Zinc Finger"/>
    <property type="match status" value="1"/>
</dbReference>
<name>A0A0C9YI58_9AGAR</name>
<protein>
    <recommendedName>
        <fullName evidence="4">UBZ4-type domain-containing protein</fullName>
    </recommendedName>
</protein>
<dbReference type="STRING" id="1095629.A0A0C9YI58"/>
<reference evidence="2 3" key="1">
    <citation type="submission" date="2014-04" db="EMBL/GenBank/DDBJ databases">
        <authorList>
            <consortium name="DOE Joint Genome Institute"/>
            <person name="Kuo A."/>
            <person name="Kohler A."/>
            <person name="Nagy L.G."/>
            <person name="Floudas D."/>
            <person name="Copeland A."/>
            <person name="Barry K.W."/>
            <person name="Cichocki N."/>
            <person name="Veneault-Fourrey C."/>
            <person name="LaButti K."/>
            <person name="Lindquist E.A."/>
            <person name="Lipzen A."/>
            <person name="Lundell T."/>
            <person name="Morin E."/>
            <person name="Murat C."/>
            <person name="Sun H."/>
            <person name="Tunlid A."/>
            <person name="Henrissat B."/>
            <person name="Grigoriev I.V."/>
            <person name="Hibbett D.S."/>
            <person name="Martin F."/>
            <person name="Nordberg H.P."/>
            <person name="Cantor M.N."/>
            <person name="Hua S.X."/>
        </authorList>
    </citation>
    <scope>NUCLEOTIDE SEQUENCE [LARGE SCALE GENOMIC DNA]</scope>
    <source>
        <strain evidence="2 3">LaAM-08-1</strain>
    </source>
</reference>
<keyword evidence="3" id="KW-1185">Reference proteome</keyword>
<organism evidence="2 3">
    <name type="scientific">Laccaria amethystina LaAM-08-1</name>
    <dbReference type="NCBI Taxonomy" id="1095629"/>
    <lineage>
        <taxon>Eukaryota</taxon>
        <taxon>Fungi</taxon>
        <taxon>Dikarya</taxon>
        <taxon>Basidiomycota</taxon>
        <taxon>Agaricomycotina</taxon>
        <taxon>Agaricomycetes</taxon>
        <taxon>Agaricomycetidae</taxon>
        <taxon>Agaricales</taxon>
        <taxon>Agaricineae</taxon>
        <taxon>Hydnangiaceae</taxon>
        <taxon>Laccaria</taxon>
    </lineage>
</organism>
<evidence type="ECO:0000313" key="3">
    <source>
        <dbReference type="Proteomes" id="UP000054477"/>
    </source>
</evidence>
<reference evidence="3" key="2">
    <citation type="submission" date="2015-01" db="EMBL/GenBank/DDBJ databases">
        <title>Evolutionary Origins and Diversification of the Mycorrhizal Mutualists.</title>
        <authorList>
            <consortium name="DOE Joint Genome Institute"/>
            <consortium name="Mycorrhizal Genomics Consortium"/>
            <person name="Kohler A."/>
            <person name="Kuo A."/>
            <person name="Nagy L.G."/>
            <person name="Floudas D."/>
            <person name="Copeland A."/>
            <person name="Barry K.W."/>
            <person name="Cichocki N."/>
            <person name="Veneault-Fourrey C."/>
            <person name="LaButti K."/>
            <person name="Lindquist E.A."/>
            <person name="Lipzen A."/>
            <person name="Lundell T."/>
            <person name="Morin E."/>
            <person name="Murat C."/>
            <person name="Riley R."/>
            <person name="Ohm R."/>
            <person name="Sun H."/>
            <person name="Tunlid A."/>
            <person name="Henrissat B."/>
            <person name="Grigoriev I.V."/>
            <person name="Hibbett D.S."/>
            <person name="Martin F."/>
        </authorList>
    </citation>
    <scope>NUCLEOTIDE SEQUENCE [LARGE SCALE GENOMIC DNA]</scope>
    <source>
        <strain evidence="3">LaAM-08-1</strain>
    </source>
</reference>
<evidence type="ECO:0000256" key="1">
    <source>
        <dbReference type="SAM" id="MobiDB-lite"/>
    </source>
</evidence>